<reference evidence="1" key="1">
    <citation type="submission" date="2021-08" db="EMBL/GenBank/DDBJ databases">
        <title>Novel anaerobic bacterium isolated from sea squirt in East Sea, Republic of Korea.</title>
        <authorList>
            <person name="Nguyen T.H."/>
            <person name="Li Z."/>
            <person name="Lee Y.-J."/>
            <person name="Ko J."/>
            <person name="Kim S.-G."/>
        </authorList>
    </citation>
    <scope>NUCLEOTIDE SEQUENCE</scope>
    <source>
        <strain evidence="1">KCTC 25031</strain>
    </source>
</reference>
<name>A0AC61NC87_9BACT</name>
<dbReference type="Proteomes" id="UP000826212">
    <property type="component" value="Chromosome"/>
</dbReference>
<sequence length="210" mass="23603">MKKKQSQIILSKYSPLMAVDAELFTQDGNKLPTPRVFSLCRCGASNNKPFCDGMHATIRFSGERKPNKALHKKPQEYKGSKVTVHDKRALCCHHGTCNLIGVFTHEKPWIKPDNAERTEDVVEIVKKCPTGALTATIDNKEIKNWFEQQKIIIQKNGPYYIQGGVKLIDDQATDTVLVTEDHYALCRCGASNIKPLCDGTHTSINFKDEK</sequence>
<gene>
    <name evidence="1" type="ORF">K4L44_11110</name>
</gene>
<dbReference type="EMBL" id="CP081303">
    <property type="protein sequence ID" value="QZE13138.1"/>
    <property type="molecule type" value="Genomic_DNA"/>
</dbReference>
<protein>
    <submittedName>
        <fullName evidence="1">CDGSH iron-sulfur domain-containing protein</fullName>
    </submittedName>
</protein>
<organism evidence="1 2">
    <name type="scientific">Halosquirtibacter laminarini</name>
    <dbReference type="NCBI Taxonomy" id="3374600"/>
    <lineage>
        <taxon>Bacteria</taxon>
        <taxon>Pseudomonadati</taxon>
        <taxon>Bacteroidota</taxon>
        <taxon>Bacteroidia</taxon>
        <taxon>Marinilabiliales</taxon>
        <taxon>Prolixibacteraceae</taxon>
        <taxon>Halosquirtibacter</taxon>
    </lineage>
</organism>
<proteinExistence type="predicted"/>
<keyword evidence="2" id="KW-1185">Reference proteome</keyword>
<evidence type="ECO:0000313" key="1">
    <source>
        <dbReference type="EMBL" id="QZE13138.1"/>
    </source>
</evidence>
<accession>A0AC61NC87</accession>
<evidence type="ECO:0000313" key="2">
    <source>
        <dbReference type="Proteomes" id="UP000826212"/>
    </source>
</evidence>